<dbReference type="Proteomes" id="UP000807342">
    <property type="component" value="Unassembled WGS sequence"/>
</dbReference>
<comment type="caution">
    <text evidence="1">The sequence shown here is derived from an EMBL/GenBank/DDBJ whole genome shotgun (WGS) entry which is preliminary data.</text>
</comment>
<dbReference type="EMBL" id="MU152488">
    <property type="protein sequence ID" value="KAF9440490.1"/>
    <property type="molecule type" value="Genomic_DNA"/>
</dbReference>
<evidence type="ECO:0000313" key="2">
    <source>
        <dbReference type="Proteomes" id="UP000807342"/>
    </source>
</evidence>
<reference evidence="1" key="1">
    <citation type="submission" date="2020-11" db="EMBL/GenBank/DDBJ databases">
        <authorList>
            <consortium name="DOE Joint Genome Institute"/>
            <person name="Ahrendt S."/>
            <person name="Riley R."/>
            <person name="Andreopoulos W."/>
            <person name="Labutti K."/>
            <person name="Pangilinan J."/>
            <person name="Ruiz-Duenas F.J."/>
            <person name="Barrasa J.M."/>
            <person name="Sanchez-Garcia M."/>
            <person name="Camarero S."/>
            <person name="Miyauchi S."/>
            <person name="Serrano A."/>
            <person name="Linde D."/>
            <person name="Babiker R."/>
            <person name="Drula E."/>
            <person name="Ayuso-Fernandez I."/>
            <person name="Pacheco R."/>
            <person name="Padilla G."/>
            <person name="Ferreira P."/>
            <person name="Barriuso J."/>
            <person name="Kellner H."/>
            <person name="Castanera R."/>
            <person name="Alfaro M."/>
            <person name="Ramirez L."/>
            <person name="Pisabarro A.G."/>
            <person name="Kuo A."/>
            <person name="Tritt A."/>
            <person name="Lipzen A."/>
            <person name="He G."/>
            <person name="Yan M."/>
            <person name="Ng V."/>
            <person name="Cullen D."/>
            <person name="Martin F."/>
            <person name="Rosso M.-N."/>
            <person name="Henrissat B."/>
            <person name="Hibbett D."/>
            <person name="Martinez A.T."/>
            <person name="Grigoriev I.V."/>
        </authorList>
    </citation>
    <scope>NUCLEOTIDE SEQUENCE</scope>
    <source>
        <strain evidence="1">MF-IS2</strain>
    </source>
</reference>
<proteinExistence type="predicted"/>
<dbReference type="AlphaFoldDB" id="A0A9P5WY48"/>
<accession>A0A9P5WY48</accession>
<sequence>MGVPPDQFLKLILPPELLSIIWKDDQASLFFSTCDGPFTHSKPLHQIQDFVKLNFWLTVSFLSPDFHPSIAHTFMIQLVEHVFLKQNSSIFPNLLEASFNLGASLDGIMMMKKSNPAFCKISWVNHLYSPAGISSPPSCESCGVLVPWILKPAPHHPPNQDKKLPGVHPLLQPRKLYCISCIQVKTCEFPLDPFFITYIYPTPDLAMEKIWGDWVGLDKAIRAPKCFNLSFK</sequence>
<organism evidence="1 2">
    <name type="scientific">Macrolepiota fuliginosa MF-IS2</name>
    <dbReference type="NCBI Taxonomy" id="1400762"/>
    <lineage>
        <taxon>Eukaryota</taxon>
        <taxon>Fungi</taxon>
        <taxon>Dikarya</taxon>
        <taxon>Basidiomycota</taxon>
        <taxon>Agaricomycotina</taxon>
        <taxon>Agaricomycetes</taxon>
        <taxon>Agaricomycetidae</taxon>
        <taxon>Agaricales</taxon>
        <taxon>Agaricineae</taxon>
        <taxon>Agaricaceae</taxon>
        <taxon>Macrolepiota</taxon>
    </lineage>
</organism>
<gene>
    <name evidence="1" type="ORF">P691DRAFT_782219</name>
</gene>
<protein>
    <submittedName>
        <fullName evidence="1">Uncharacterized protein</fullName>
    </submittedName>
</protein>
<name>A0A9P5WY48_9AGAR</name>
<evidence type="ECO:0000313" key="1">
    <source>
        <dbReference type="EMBL" id="KAF9440490.1"/>
    </source>
</evidence>
<keyword evidence="2" id="KW-1185">Reference proteome</keyword>